<dbReference type="InterPro" id="IPR035897">
    <property type="entry name" value="Toll_tir_struct_dom_sf"/>
</dbReference>
<dbReference type="EMBL" id="JBHSMD010000003">
    <property type="protein sequence ID" value="MFC5493632.1"/>
    <property type="molecule type" value="Genomic_DNA"/>
</dbReference>
<reference evidence="2" key="1">
    <citation type="journal article" date="2019" name="Int. J. Syst. Evol. Microbiol.">
        <title>The Global Catalogue of Microorganisms (GCM) 10K type strain sequencing project: providing services to taxonomists for standard genome sequencing and annotation.</title>
        <authorList>
            <consortium name="The Broad Institute Genomics Platform"/>
            <consortium name="The Broad Institute Genome Sequencing Center for Infectious Disease"/>
            <person name="Wu L."/>
            <person name="Ma J."/>
        </authorList>
    </citation>
    <scope>NUCLEOTIDE SEQUENCE [LARGE SCALE GENOMIC DNA]</scope>
    <source>
        <strain evidence="2">KACC 13778</strain>
    </source>
</reference>
<keyword evidence="2" id="KW-1185">Reference proteome</keyword>
<evidence type="ECO:0008006" key="3">
    <source>
        <dbReference type="Google" id="ProtNLM"/>
    </source>
</evidence>
<proteinExistence type="predicted"/>
<evidence type="ECO:0000313" key="1">
    <source>
        <dbReference type="EMBL" id="MFC5493632.1"/>
    </source>
</evidence>
<comment type="caution">
    <text evidence="1">The sequence shown here is derived from an EMBL/GenBank/DDBJ whole genome shotgun (WGS) entry which is preliminary data.</text>
</comment>
<organism evidence="1 2">
    <name type="scientific">Nocardioides caricicola</name>
    <dbReference type="NCBI Taxonomy" id="634770"/>
    <lineage>
        <taxon>Bacteria</taxon>
        <taxon>Bacillati</taxon>
        <taxon>Actinomycetota</taxon>
        <taxon>Actinomycetes</taxon>
        <taxon>Propionibacteriales</taxon>
        <taxon>Nocardioidaceae</taxon>
        <taxon>Nocardioides</taxon>
    </lineage>
</organism>
<evidence type="ECO:0000313" key="2">
    <source>
        <dbReference type="Proteomes" id="UP001595956"/>
    </source>
</evidence>
<sequence>MPTPPILEIYVLWHPDDEDGRVAAEYMTEHFHGPAYAGLAGGAVEVYRRSMGWVSEDGPPRPLPFMKDLPAGLAPAQLTVVVPILSRELARAVRDSEDWREYMEKVFTADPVSASASQSPWVAVYPVASRSDLSGTHLSDMASTPQSIRPRTLDDPTLLARELAQAITQRLHRESGGAGDDRVKVFVSHTKRYAPDEGDGGRQLVEGVREVLQDTRLDAFFDAHDIQTGEDWVARLASEAGRNALLTIRTNLYASREWTQREVLVAKQHDVPLVALHAVRTQEDRGSFLMDHMPVVVCPPGDPKPAIEAALNRLVDEALKKALWRAQRVYLETEGFDWLPAHAPEPTTLTHWLSGRTLASSDPNVVIIHPDPPLGPPEQEVVQQICRLVGVTGDVDVLTPRTFAARGGGAGDD</sequence>
<name>A0ABW0N194_9ACTN</name>
<protein>
    <recommendedName>
        <fullName evidence="3">TIR domain-containing protein</fullName>
    </recommendedName>
</protein>
<dbReference type="SUPFAM" id="SSF52200">
    <property type="entry name" value="Toll/Interleukin receptor TIR domain"/>
    <property type="match status" value="1"/>
</dbReference>
<gene>
    <name evidence="1" type="ORF">ACFPKY_10985</name>
</gene>
<dbReference type="Gene3D" id="3.40.50.10140">
    <property type="entry name" value="Toll/interleukin-1 receptor homology (TIR) domain"/>
    <property type="match status" value="1"/>
</dbReference>
<accession>A0ABW0N194</accession>
<dbReference type="RefSeq" id="WP_345173014.1">
    <property type="nucleotide sequence ID" value="NZ_BAABFQ010000004.1"/>
</dbReference>
<dbReference type="Proteomes" id="UP001595956">
    <property type="component" value="Unassembled WGS sequence"/>
</dbReference>